<proteinExistence type="predicted"/>
<evidence type="ECO:0008006" key="3">
    <source>
        <dbReference type="Google" id="ProtNLM"/>
    </source>
</evidence>
<reference evidence="2" key="1">
    <citation type="journal article" date="2019" name="Int. J. Syst. Evol. Microbiol.">
        <title>The Global Catalogue of Microorganisms (GCM) 10K type strain sequencing project: providing services to taxonomists for standard genome sequencing and annotation.</title>
        <authorList>
            <consortium name="The Broad Institute Genomics Platform"/>
            <consortium name="The Broad Institute Genome Sequencing Center for Infectious Disease"/>
            <person name="Wu L."/>
            <person name="Ma J."/>
        </authorList>
    </citation>
    <scope>NUCLEOTIDE SEQUENCE [LARGE SCALE GENOMIC DNA]</scope>
    <source>
        <strain evidence="2">2902at01</strain>
    </source>
</reference>
<dbReference type="EMBL" id="JBHSBN010000003">
    <property type="protein sequence ID" value="MFC4105616.1"/>
    <property type="molecule type" value="Genomic_DNA"/>
</dbReference>
<accession>A0ABV8KHY4</accession>
<sequence length="154" mass="16740">MPTVLEGLARFRRAVGGVLAFVTTVVVVFAAPTPASAAEDWYYLCGVYPCQTGVEVGAAEGVCMTGPASTRVCVKYDGDYVYVLDGKADGNAAMGIIDSEKGIGRRYCRNPHGNGTWARCNFDWSESGKKSVFGGVKYDHISMYYEFLWSFSNN</sequence>
<name>A0ABV8KHY4_9ACTN</name>
<evidence type="ECO:0000313" key="2">
    <source>
        <dbReference type="Proteomes" id="UP001595868"/>
    </source>
</evidence>
<gene>
    <name evidence="1" type="ORF">ACFOX0_06650</name>
</gene>
<keyword evidence="2" id="KW-1185">Reference proteome</keyword>
<dbReference type="RefSeq" id="WP_377542782.1">
    <property type="nucleotide sequence ID" value="NZ_JBHSBN010000003.1"/>
</dbReference>
<organism evidence="1 2">
    <name type="scientific">Micromonospora zhanjiangensis</name>
    <dbReference type="NCBI Taxonomy" id="1522057"/>
    <lineage>
        <taxon>Bacteria</taxon>
        <taxon>Bacillati</taxon>
        <taxon>Actinomycetota</taxon>
        <taxon>Actinomycetes</taxon>
        <taxon>Micromonosporales</taxon>
        <taxon>Micromonosporaceae</taxon>
        <taxon>Micromonospora</taxon>
    </lineage>
</organism>
<protein>
    <recommendedName>
        <fullName evidence="3">Peptidase inhibitor family I36</fullName>
    </recommendedName>
</protein>
<evidence type="ECO:0000313" key="1">
    <source>
        <dbReference type="EMBL" id="MFC4105616.1"/>
    </source>
</evidence>
<comment type="caution">
    <text evidence="1">The sequence shown here is derived from an EMBL/GenBank/DDBJ whole genome shotgun (WGS) entry which is preliminary data.</text>
</comment>
<dbReference type="Proteomes" id="UP001595868">
    <property type="component" value="Unassembled WGS sequence"/>
</dbReference>